<dbReference type="Proteomes" id="UP000095594">
    <property type="component" value="Unassembled WGS sequence"/>
</dbReference>
<dbReference type="GO" id="GO:0016747">
    <property type="term" value="F:acyltransferase activity, transferring groups other than amino-acyl groups"/>
    <property type="evidence" value="ECO:0007669"/>
    <property type="project" value="InterPro"/>
</dbReference>
<gene>
    <name evidence="2" type="ORF">ERS852471_02620</name>
</gene>
<dbReference type="PANTHER" id="PTHR43233:SF1">
    <property type="entry name" value="FAMILY N-ACETYLTRANSFERASE, PUTATIVE (AFU_ORTHOLOGUE AFUA_6G03350)-RELATED"/>
    <property type="match status" value="1"/>
</dbReference>
<dbReference type="RefSeq" id="WP_055267237.1">
    <property type="nucleotide sequence ID" value="NZ_CABIXQ010000019.1"/>
</dbReference>
<protein>
    <submittedName>
        <fullName evidence="2">Acetyltransferase</fullName>
    </submittedName>
</protein>
<dbReference type="PROSITE" id="PS51186">
    <property type="entry name" value="GNAT"/>
    <property type="match status" value="1"/>
</dbReference>
<dbReference type="EMBL" id="CYZX01000019">
    <property type="protein sequence ID" value="CUO92404.1"/>
    <property type="molecule type" value="Genomic_DNA"/>
</dbReference>
<evidence type="ECO:0000313" key="2">
    <source>
        <dbReference type="EMBL" id="CUO92404.1"/>
    </source>
</evidence>
<keyword evidence="2" id="KW-0808">Transferase</keyword>
<reference evidence="2 3" key="1">
    <citation type="submission" date="2015-09" db="EMBL/GenBank/DDBJ databases">
        <authorList>
            <consortium name="Pathogen Informatics"/>
        </authorList>
    </citation>
    <scope>NUCLEOTIDE SEQUENCE [LARGE SCALE GENOMIC DNA]</scope>
    <source>
        <strain evidence="2 3">2789STDY5834856</strain>
    </source>
</reference>
<dbReference type="InterPro" id="IPR053144">
    <property type="entry name" value="Acetyltransferase_Butenolide"/>
</dbReference>
<dbReference type="InterPro" id="IPR016181">
    <property type="entry name" value="Acyl_CoA_acyltransferase"/>
</dbReference>
<evidence type="ECO:0000259" key="1">
    <source>
        <dbReference type="PROSITE" id="PS51186"/>
    </source>
</evidence>
<proteinExistence type="predicted"/>
<dbReference type="Gene3D" id="3.40.630.30">
    <property type="match status" value="1"/>
</dbReference>
<dbReference type="SUPFAM" id="SSF55729">
    <property type="entry name" value="Acyl-CoA N-acyltransferases (Nat)"/>
    <property type="match status" value="1"/>
</dbReference>
<dbReference type="InterPro" id="IPR000182">
    <property type="entry name" value="GNAT_dom"/>
</dbReference>
<accession>A0A174IYD3</accession>
<dbReference type="AlphaFoldDB" id="A0A174IYD3"/>
<dbReference type="CDD" id="cd04301">
    <property type="entry name" value="NAT_SF"/>
    <property type="match status" value="1"/>
</dbReference>
<dbReference type="Pfam" id="PF00583">
    <property type="entry name" value="Acetyltransf_1"/>
    <property type="match status" value="1"/>
</dbReference>
<sequence length="134" mass="16102">MFDYREFDEMLIQEVKSIYKKESWNAYLKDDEKLIRAFSNSLYILGAFDEDKLIGFIRCVGDGEHILMIQDLIVSPEYQQKGIGTYLFRTIMDKYKDVRMFIVLTDIEDVVDNKFYQSFKLRRLDEFNIVGYMR</sequence>
<feature type="domain" description="N-acetyltransferase" evidence="1">
    <location>
        <begin position="2"/>
        <end position="134"/>
    </location>
</feature>
<dbReference type="PANTHER" id="PTHR43233">
    <property type="entry name" value="FAMILY N-ACETYLTRANSFERASE, PUTATIVE (AFU_ORTHOLOGUE AFUA_6G03350)-RELATED"/>
    <property type="match status" value="1"/>
</dbReference>
<name>A0A174IYD3_9CLOT</name>
<organism evidence="2 3">
    <name type="scientific">Clostridium disporicum</name>
    <dbReference type="NCBI Taxonomy" id="84024"/>
    <lineage>
        <taxon>Bacteria</taxon>
        <taxon>Bacillati</taxon>
        <taxon>Bacillota</taxon>
        <taxon>Clostridia</taxon>
        <taxon>Eubacteriales</taxon>
        <taxon>Clostridiaceae</taxon>
        <taxon>Clostridium</taxon>
    </lineage>
</organism>
<evidence type="ECO:0000313" key="3">
    <source>
        <dbReference type="Proteomes" id="UP000095594"/>
    </source>
</evidence>
<dbReference type="OrthoDB" id="9775804at2"/>